<evidence type="ECO:0000313" key="6">
    <source>
        <dbReference type="Proteomes" id="UP000323454"/>
    </source>
</evidence>
<evidence type="ECO:0000313" key="5">
    <source>
        <dbReference type="EMBL" id="KAA2263715.1"/>
    </source>
</evidence>
<dbReference type="InterPro" id="IPR006311">
    <property type="entry name" value="TAT_signal"/>
</dbReference>
<dbReference type="RefSeq" id="WP_149849127.1">
    <property type="nucleotide sequence ID" value="NZ_VUOB01000015.1"/>
</dbReference>
<feature type="region of interest" description="Disordered" evidence="1">
    <location>
        <begin position="187"/>
        <end position="213"/>
    </location>
</feature>
<dbReference type="InterPro" id="IPR012533">
    <property type="entry name" value="YcnI-copper_dom"/>
</dbReference>
<evidence type="ECO:0000259" key="4">
    <source>
        <dbReference type="Pfam" id="PF07987"/>
    </source>
</evidence>
<accession>A0A5B2XKS6</accession>
<dbReference type="Proteomes" id="UP000323454">
    <property type="component" value="Unassembled WGS sequence"/>
</dbReference>
<dbReference type="EMBL" id="VUOB01000015">
    <property type="protein sequence ID" value="KAA2263715.1"/>
    <property type="molecule type" value="Genomic_DNA"/>
</dbReference>
<reference evidence="5 6" key="2">
    <citation type="submission" date="2019-09" db="EMBL/GenBank/DDBJ databases">
        <authorList>
            <person name="Jin C."/>
        </authorList>
    </citation>
    <scope>NUCLEOTIDE SEQUENCE [LARGE SCALE GENOMIC DNA]</scope>
    <source>
        <strain evidence="5 6">AN110305</strain>
    </source>
</reference>
<proteinExistence type="predicted"/>
<protein>
    <submittedName>
        <fullName evidence="5">YcnI family protein</fullName>
    </submittedName>
</protein>
<sequence>MSTNRFGARTLVRGGAVLAVAGIAALLAAGTASAHVTAQPGEATKGGYAKITLRVPNERPNNGTVKLQVNLPADHPLASVSTKPVPGWKAEITKGKLDKPVKVHNTDVTEAVRSVTWTADAGVRIEPGQFNEFDMSVGPLPDDTDRLVLPTTQTYDNGEVVVWDAPPVADGAAEPAHPAPTVKLVDKAAGGDSHSHDAAAPAGDSHDASTGTDKTARWLGGAGLAVGALGLGFGAGAVLRSRRTGAAAPAADREPSA</sequence>
<feature type="signal peptide" evidence="3">
    <location>
        <begin position="1"/>
        <end position="34"/>
    </location>
</feature>
<keyword evidence="3" id="KW-0732">Signal</keyword>
<keyword evidence="2" id="KW-0472">Membrane</keyword>
<reference evidence="5 6" key="1">
    <citation type="submission" date="2019-09" db="EMBL/GenBank/DDBJ databases">
        <title>Goodfellowia gen. nov., a new genus of the Pseudonocardineae related to Actinoalloteichus, containing Goodfellowia coeruleoviolacea gen. nov., comb. nov. gen. nov., comb. nov.</title>
        <authorList>
            <person name="Labeda D."/>
        </authorList>
    </citation>
    <scope>NUCLEOTIDE SEQUENCE [LARGE SCALE GENOMIC DNA]</scope>
    <source>
        <strain evidence="5 6">AN110305</strain>
    </source>
</reference>
<organism evidence="5 6">
    <name type="scientific">Solihabitans fulvus</name>
    <dbReference type="NCBI Taxonomy" id="1892852"/>
    <lineage>
        <taxon>Bacteria</taxon>
        <taxon>Bacillati</taxon>
        <taxon>Actinomycetota</taxon>
        <taxon>Actinomycetes</taxon>
        <taxon>Pseudonocardiales</taxon>
        <taxon>Pseudonocardiaceae</taxon>
        <taxon>Solihabitans</taxon>
    </lineage>
</organism>
<keyword evidence="2" id="KW-0812">Transmembrane</keyword>
<gene>
    <name evidence="5" type="ORF">F0L68_09510</name>
</gene>
<evidence type="ECO:0000256" key="2">
    <source>
        <dbReference type="SAM" id="Phobius"/>
    </source>
</evidence>
<feature type="chain" id="PRO_5023082632" evidence="3">
    <location>
        <begin position="35"/>
        <end position="257"/>
    </location>
</feature>
<dbReference type="Gene3D" id="2.60.40.2230">
    <property type="entry name" value="Uncharacterised protein YcnI-like PF07987, DUF1775"/>
    <property type="match status" value="1"/>
</dbReference>
<name>A0A5B2XKS6_9PSEU</name>
<dbReference type="CDD" id="cd08545">
    <property type="entry name" value="YcnI_like"/>
    <property type="match status" value="1"/>
</dbReference>
<feature type="domain" description="YncI copper-binding" evidence="4">
    <location>
        <begin position="35"/>
        <end position="184"/>
    </location>
</feature>
<dbReference type="InterPro" id="IPR038507">
    <property type="entry name" value="YcnI-like_sf"/>
</dbReference>
<dbReference type="AlphaFoldDB" id="A0A5B2XKS6"/>
<dbReference type="PROSITE" id="PS51318">
    <property type="entry name" value="TAT"/>
    <property type="match status" value="1"/>
</dbReference>
<comment type="caution">
    <text evidence="5">The sequence shown here is derived from an EMBL/GenBank/DDBJ whole genome shotgun (WGS) entry which is preliminary data.</text>
</comment>
<dbReference type="Pfam" id="PF07987">
    <property type="entry name" value="DUF1775"/>
    <property type="match status" value="1"/>
</dbReference>
<keyword evidence="6" id="KW-1185">Reference proteome</keyword>
<feature type="transmembrane region" description="Helical" evidence="2">
    <location>
        <begin position="218"/>
        <end position="239"/>
    </location>
</feature>
<keyword evidence="2" id="KW-1133">Transmembrane helix</keyword>
<evidence type="ECO:0000256" key="1">
    <source>
        <dbReference type="SAM" id="MobiDB-lite"/>
    </source>
</evidence>
<dbReference type="OrthoDB" id="9810871at2"/>
<evidence type="ECO:0000256" key="3">
    <source>
        <dbReference type="SAM" id="SignalP"/>
    </source>
</evidence>